<protein>
    <submittedName>
        <fullName evidence="9">General substrate transporter</fullName>
    </submittedName>
</protein>
<dbReference type="InterPro" id="IPR036259">
    <property type="entry name" value="MFS_trans_sf"/>
</dbReference>
<keyword evidence="10" id="KW-1185">Reference proteome</keyword>
<dbReference type="InterPro" id="IPR005828">
    <property type="entry name" value="MFS_sugar_transport-like"/>
</dbReference>
<dbReference type="InterPro" id="IPR005829">
    <property type="entry name" value="Sugar_transporter_CS"/>
</dbReference>
<proteinExistence type="inferred from homology"/>
<feature type="transmembrane region" description="Helical" evidence="7">
    <location>
        <begin position="310"/>
        <end position="329"/>
    </location>
</feature>
<evidence type="ECO:0000256" key="1">
    <source>
        <dbReference type="ARBA" id="ARBA00004141"/>
    </source>
</evidence>
<feature type="transmembrane region" description="Helical" evidence="7">
    <location>
        <begin position="278"/>
        <end position="304"/>
    </location>
</feature>
<feature type="domain" description="Major facilitator superfamily (MFS) profile" evidence="8">
    <location>
        <begin position="21"/>
        <end position="446"/>
    </location>
</feature>
<dbReference type="PANTHER" id="PTHR48022:SF10">
    <property type="entry name" value="MAJOR FACILITATOR SUPERFAMILY (MFS) PROFILE DOMAIN-CONTAINING PROTEIN"/>
    <property type="match status" value="1"/>
</dbReference>
<dbReference type="GO" id="GO:0016020">
    <property type="term" value="C:membrane"/>
    <property type="evidence" value="ECO:0007669"/>
    <property type="project" value="UniProtKB-SubCell"/>
</dbReference>
<gene>
    <name evidence="9" type="ORF">L207DRAFT_548184</name>
</gene>
<dbReference type="Gene3D" id="1.20.1250.20">
    <property type="entry name" value="MFS general substrate transporter like domains"/>
    <property type="match status" value="1"/>
</dbReference>
<evidence type="ECO:0000256" key="4">
    <source>
        <dbReference type="ARBA" id="ARBA00022989"/>
    </source>
</evidence>
<evidence type="ECO:0000256" key="5">
    <source>
        <dbReference type="ARBA" id="ARBA00023136"/>
    </source>
</evidence>
<dbReference type="EMBL" id="KZ613957">
    <property type="protein sequence ID" value="PMD33076.1"/>
    <property type="molecule type" value="Genomic_DNA"/>
</dbReference>
<dbReference type="Proteomes" id="UP000235786">
    <property type="component" value="Unassembled WGS sequence"/>
</dbReference>
<evidence type="ECO:0000256" key="3">
    <source>
        <dbReference type="ARBA" id="ARBA00022692"/>
    </source>
</evidence>
<evidence type="ECO:0000256" key="7">
    <source>
        <dbReference type="SAM" id="Phobius"/>
    </source>
</evidence>
<sequence length="501" mass="55166">MDNQEGNIFVTLWKEKRIVSIAFFIAFSQFQYGFDSAVVSGFQGMAGFLAVFRYVDPKSPNGYNISTKVQTLIQSLMNLGGLISCIFIFGFGSMMGRRLGLWIASALSIISLSIQIGSHTTAALYVGRVLLGMSNGFYSTYSGTYMGEIAPAYLRGSIVGMVIFQASWGSLMGILVDNYTQTDLSRLSYQLPLAIMFIVPIVLGIGLIFLPDTPRYYVSRGQSVKAARAIRRLRGIKDEEQIRNLVATMEAAWFAETRIDEGARLKDLFLGTDLRRTIISASCGIAQTATGLVFLSGFAVYFYIQAQIGSPFIWVMVAISIGLTANLGAFPAARYIDRRTLLITCSVINAALMLAIGTVYTVSHVGSPSAGKVLVGLSITVTWVWGIGQIGLAQAMDFVFAWLCSYCTPYFINPESLNWGPKYCYIWAGSNFILAVWVFFVFPETRGRSLEQLDELFENKVPTWKFSKYVTEFKPDATELGAGSGVEKGEMVTAEEVESKQ</sequence>
<keyword evidence="5 7" id="KW-0472">Membrane</keyword>
<evidence type="ECO:0000256" key="2">
    <source>
        <dbReference type="ARBA" id="ARBA00010992"/>
    </source>
</evidence>
<evidence type="ECO:0000256" key="6">
    <source>
        <dbReference type="SAM" id="MobiDB-lite"/>
    </source>
</evidence>
<feature type="transmembrane region" description="Helical" evidence="7">
    <location>
        <begin position="21"/>
        <end position="52"/>
    </location>
</feature>
<dbReference type="AlphaFoldDB" id="A0A2J6R3H5"/>
<dbReference type="GO" id="GO:0005351">
    <property type="term" value="F:carbohydrate:proton symporter activity"/>
    <property type="evidence" value="ECO:0007669"/>
    <property type="project" value="TreeGrafter"/>
</dbReference>
<feature type="transmembrane region" description="Helical" evidence="7">
    <location>
        <begin position="153"/>
        <end position="175"/>
    </location>
</feature>
<dbReference type="InterPro" id="IPR020846">
    <property type="entry name" value="MFS_dom"/>
</dbReference>
<evidence type="ECO:0000313" key="9">
    <source>
        <dbReference type="EMBL" id="PMD33076.1"/>
    </source>
</evidence>
<dbReference type="Pfam" id="PF00083">
    <property type="entry name" value="Sugar_tr"/>
    <property type="match status" value="2"/>
</dbReference>
<comment type="subcellular location">
    <subcellularLocation>
        <location evidence="1">Membrane</location>
        <topology evidence="1">Multi-pass membrane protein</topology>
    </subcellularLocation>
</comment>
<dbReference type="PROSITE" id="PS50850">
    <property type="entry name" value="MFS"/>
    <property type="match status" value="1"/>
</dbReference>
<evidence type="ECO:0000259" key="8">
    <source>
        <dbReference type="PROSITE" id="PS50850"/>
    </source>
</evidence>
<reference evidence="9 10" key="1">
    <citation type="submission" date="2016-04" db="EMBL/GenBank/DDBJ databases">
        <title>A degradative enzymes factory behind the ericoid mycorrhizal symbiosis.</title>
        <authorList>
            <consortium name="DOE Joint Genome Institute"/>
            <person name="Martino E."/>
            <person name="Morin E."/>
            <person name="Grelet G."/>
            <person name="Kuo A."/>
            <person name="Kohler A."/>
            <person name="Daghino S."/>
            <person name="Barry K."/>
            <person name="Choi C."/>
            <person name="Cichocki N."/>
            <person name="Clum A."/>
            <person name="Copeland A."/>
            <person name="Hainaut M."/>
            <person name="Haridas S."/>
            <person name="Labutti K."/>
            <person name="Lindquist E."/>
            <person name="Lipzen A."/>
            <person name="Khouja H.-R."/>
            <person name="Murat C."/>
            <person name="Ohm R."/>
            <person name="Olson A."/>
            <person name="Spatafora J."/>
            <person name="Veneault-Fourrey C."/>
            <person name="Henrissat B."/>
            <person name="Grigoriev I."/>
            <person name="Martin F."/>
            <person name="Perotto S."/>
        </authorList>
    </citation>
    <scope>NUCLEOTIDE SEQUENCE [LARGE SCALE GENOMIC DNA]</scope>
    <source>
        <strain evidence="9 10">F</strain>
    </source>
</reference>
<feature type="transmembrane region" description="Helical" evidence="7">
    <location>
        <begin position="187"/>
        <end position="210"/>
    </location>
</feature>
<dbReference type="PANTHER" id="PTHR48022">
    <property type="entry name" value="PLASTIDIC GLUCOSE TRANSPORTER 4"/>
    <property type="match status" value="1"/>
</dbReference>
<dbReference type="SUPFAM" id="SSF103473">
    <property type="entry name" value="MFS general substrate transporter"/>
    <property type="match status" value="1"/>
</dbReference>
<feature type="transmembrane region" description="Helical" evidence="7">
    <location>
        <begin position="341"/>
        <end position="363"/>
    </location>
</feature>
<keyword evidence="3 7" id="KW-0812">Transmembrane</keyword>
<dbReference type="InterPro" id="IPR050360">
    <property type="entry name" value="MFS_Sugar_Transporters"/>
</dbReference>
<name>A0A2J6R3H5_HYAVF</name>
<organism evidence="9 10">
    <name type="scientific">Hyaloscypha variabilis (strain UAMH 11265 / GT02V1 / F)</name>
    <name type="common">Meliniomyces variabilis</name>
    <dbReference type="NCBI Taxonomy" id="1149755"/>
    <lineage>
        <taxon>Eukaryota</taxon>
        <taxon>Fungi</taxon>
        <taxon>Dikarya</taxon>
        <taxon>Ascomycota</taxon>
        <taxon>Pezizomycotina</taxon>
        <taxon>Leotiomycetes</taxon>
        <taxon>Helotiales</taxon>
        <taxon>Hyaloscyphaceae</taxon>
        <taxon>Hyaloscypha</taxon>
        <taxon>Hyaloscypha variabilis</taxon>
    </lineage>
</organism>
<comment type="similarity">
    <text evidence="2">Belongs to the major facilitator superfamily. Sugar transporter (TC 2.A.1.1) family.</text>
</comment>
<feature type="transmembrane region" description="Helical" evidence="7">
    <location>
        <begin position="72"/>
        <end position="92"/>
    </location>
</feature>
<dbReference type="PROSITE" id="PS00217">
    <property type="entry name" value="SUGAR_TRANSPORT_2"/>
    <property type="match status" value="1"/>
</dbReference>
<dbReference type="OrthoDB" id="6612291at2759"/>
<evidence type="ECO:0000313" key="10">
    <source>
        <dbReference type="Proteomes" id="UP000235786"/>
    </source>
</evidence>
<feature type="transmembrane region" description="Helical" evidence="7">
    <location>
        <begin position="424"/>
        <end position="442"/>
    </location>
</feature>
<keyword evidence="4 7" id="KW-1133">Transmembrane helix</keyword>
<feature type="region of interest" description="Disordered" evidence="6">
    <location>
        <begin position="479"/>
        <end position="501"/>
    </location>
</feature>
<accession>A0A2J6R3H5</accession>